<keyword evidence="7" id="KW-1185">Reference proteome</keyword>
<keyword evidence="3" id="KW-0804">Transcription</keyword>
<proteinExistence type="predicted"/>
<dbReference type="PANTHER" id="PTHR30136:SF35">
    <property type="entry name" value="HTH-TYPE TRANSCRIPTIONAL REGULATOR RV1719"/>
    <property type="match status" value="1"/>
</dbReference>
<dbReference type="EMBL" id="JBHUIR010000036">
    <property type="protein sequence ID" value="MFD2260186.1"/>
    <property type="molecule type" value="Genomic_DNA"/>
</dbReference>
<name>A0ABW5DI55_9HYPH</name>
<sequence>MSSVLEKSLAIIELLIEHPAGLPVSTIASTLDQPLSGVHRTLQELARLGYVHQLRAQGDYMLTIKLPAMGLSFLARAGITDITQPVLDTLAAETGELIRLSVIDGENLTWVAVAQGTTHGLRYDPGQEQGVVAHLASSAGGQAWLATMSDEEAIARVSAQGLIRNAKDAGPNAPHTFADLLQRLNEARERGYAVAVDSYIPGMAAMAVPVRFHGDGPVLGCLSIAGPAVRLDPERMARLAPRLKAAADEIGHAAAGSQYFRSKVRELEPA</sequence>
<evidence type="ECO:0000259" key="4">
    <source>
        <dbReference type="PROSITE" id="PS51077"/>
    </source>
</evidence>
<keyword evidence="1" id="KW-0805">Transcription regulation</keyword>
<dbReference type="SUPFAM" id="SSF46785">
    <property type="entry name" value="Winged helix' DNA-binding domain"/>
    <property type="match status" value="1"/>
</dbReference>
<dbReference type="PANTHER" id="PTHR30136">
    <property type="entry name" value="HELIX-TURN-HELIX TRANSCRIPTIONAL REGULATOR, ICLR FAMILY"/>
    <property type="match status" value="1"/>
</dbReference>
<evidence type="ECO:0000259" key="5">
    <source>
        <dbReference type="PROSITE" id="PS51078"/>
    </source>
</evidence>
<reference evidence="7" key="1">
    <citation type="journal article" date="2019" name="Int. J. Syst. Evol. Microbiol.">
        <title>The Global Catalogue of Microorganisms (GCM) 10K type strain sequencing project: providing services to taxonomists for standard genome sequencing and annotation.</title>
        <authorList>
            <consortium name="The Broad Institute Genomics Platform"/>
            <consortium name="The Broad Institute Genome Sequencing Center for Infectious Disease"/>
            <person name="Wu L."/>
            <person name="Ma J."/>
        </authorList>
    </citation>
    <scope>NUCLEOTIDE SEQUENCE [LARGE SCALE GENOMIC DNA]</scope>
    <source>
        <strain evidence="7">KCTC 23707</strain>
    </source>
</reference>
<dbReference type="InterPro" id="IPR014757">
    <property type="entry name" value="Tscrpt_reg_IclR_C"/>
</dbReference>
<evidence type="ECO:0000313" key="6">
    <source>
        <dbReference type="EMBL" id="MFD2260186.1"/>
    </source>
</evidence>
<protein>
    <submittedName>
        <fullName evidence="6">IclR family transcriptional regulator</fullName>
    </submittedName>
</protein>
<comment type="caution">
    <text evidence="6">The sequence shown here is derived from an EMBL/GenBank/DDBJ whole genome shotgun (WGS) entry which is preliminary data.</text>
</comment>
<dbReference type="Gene3D" id="1.10.10.10">
    <property type="entry name" value="Winged helix-like DNA-binding domain superfamily/Winged helix DNA-binding domain"/>
    <property type="match status" value="1"/>
</dbReference>
<dbReference type="Pfam" id="PF01614">
    <property type="entry name" value="IclR_C"/>
    <property type="match status" value="1"/>
</dbReference>
<dbReference type="InterPro" id="IPR036388">
    <property type="entry name" value="WH-like_DNA-bd_sf"/>
</dbReference>
<dbReference type="SUPFAM" id="SSF55781">
    <property type="entry name" value="GAF domain-like"/>
    <property type="match status" value="1"/>
</dbReference>
<dbReference type="SMART" id="SM00346">
    <property type="entry name" value="HTH_ICLR"/>
    <property type="match status" value="1"/>
</dbReference>
<dbReference type="InterPro" id="IPR005471">
    <property type="entry name" value="Tscrpt_reg_IclR_N"/>
</dbReference>
<feature type="domain" description="HTH iclR-type" evidence="4">
    <location>
        <begin position="2"/>
        <end position="64"/>
    </location>
</feature>
<accession>A0ABW5DI55</accession>
<gene>
    <name evidence="6" type="ORF">ACFSMZ_10475</name>
</gene>
<dbReference type="Pfam" id="PF09339">
    <property type="entry name" value="HTH_IclR"/>
    <property type="match status" value="1"/>
</dbReference>
<evidence type="ECO:0000256" key="2">
    <source>
        <dbReference type="ARBA" id="ARBA00023125"/>
    </source>
</evidence>
<keyword evidence="2" id="KW-0238">DNA-binding</keyword>
<dbReference type="PROSITE" id="PS51078">
    <property type="entry name" value="ICLR_ED"/>
    <property type="match status" value="1"/>
</dbReference>
<dbReference type="Gene3D" id="3.30.450.40">
    <property type="match status" value="1"/>
</dbReference>
<evidence type="ECO:0000256" key="3">
    <source>
        <dbReference type="ARBA" id="ARBA00023163"/>
    </source>
</evidence>
<dbReference type="RefSeq" id="WP_345099688.1">
    <property type="nucleotide sequence ID" value="NZ_BAABGS010000069.1"/>
</dbReference>
<dbReference type="Proteomes" id="UP001597373">
    <property type="component" value="Unassembled WGS sequence"/>
</dbReference>
<dbReference type="InterPro" id="IPR029016">
    <property type="entry name" value="GAF-like_dom_sf"/>
</dbReference>
<evidence type="ECO:0000256" key="1">
    <source>
        <dbReference type="ARBA" id="ARBA00023015"/>
    </source>
</evidence>
<feature type="domain" description="IclR-ED" evidence="5">
    <location>
        <begin position="65"/>
        <end position="256"/>
    </location>
</feature>
<organism evidence="6 7">
    <name type="scientific">Chelativorans composti</name>
    <dbReference type="NCBI Taxonomy" id="768533"/>
    <lineage>
        <taxon>Bacteria</taxon>
        <taxon>Pseudomonadati</taxon>
        <taxon>Pseudomonadota</taxon>
        <taxon>Alphaproteobacteria</taxon>
        <taxon>Hyphomicrobiales</taxon>
        <taxon>Phyllobacteriaceae</taxon>
        <taxon>Chelativorans</taxon>
    </lineage>
</organism>
<evidence type="ECO:0000313" key="7">
    <source>
        <dbReference type="Proteomes" id="UP001597373"/>
    </source>
</evidence>
<dbReference type="PROSITE" id="PS51077">
    <property type="entry name" value="HTH_ICLR"/>
    <property type="match status" value="1"/>
</dbReference>
<dbReference type="InterPro" id="IPR050707">
    <property type="entry name" value="HTH_MetabolicPath_Reg"/>
</dbReference>
<dbReference type="InterPro" id="IPR036390">
    <property type="entry name" value="WH_DNA-bd_sf"/>
</dbReference>